<proteinExistence type="predicted"/>
<protein>
    <submittedName>
        <fullName evidence="1">Uncharacterized protein</fullName>
    </submittedName>
</protein>
<organism evidence="1">
    <name type="scientific">marine sediment metagenome</name>
    <dbReference type="NCBI Taxonomy" id="412755"/>
    <lineage>
        <taxon>unclassified sequences</taxon>
        <taxon>metagenomes</taxon>
        <taxon>ecological metagenomes</taxon>
    </lineage>
</organism>
<evidence type="ECO:0000313" key="1">
    <source>
        <dbReference type="EMBL" id="GAJ20809.1"/>
    </source>
</evidence>
<sequence>DGYINIPTTAEEVGYPEWWLKEVGYDKGPISYKRPTEADTTNK</sequence>
<comment type="caution">
    <text evidence="1">The sequence shown here is derived from an EMBL/GenBank/DDBJ whole genome shotgun (WGS) entry which is preliminary data.</text>
</comment>
<dbReference type="AlphaFoldDB" id="X1UTL4"/>
<gene>
    <name evidence="1" type="ORF">S12H4_60129</name>
</gene>
<dbReference type="EMBL" id="BARW01039494">
    <property type="protein sequence ID" value="GAJ20809.1"/>
    <property type="molecule type" value="Genomic_DNA"/>
</dbReference>
<name>X1UTL4_9ZZZZ</name>
<accession>X1UTL4</accession>
<feature type="non-terminal residue" evidence="1">
    <location>
        <position position="1"/>
    </location>
</feature>
<reference evidence="1" key="1">
    <citation type="journal article" date="2014" name="Front. Microbiol.">
        <title>High frequency of phylogenetically diverse reductive dehalogenase-homologous genes in deep subseafloor sedimentary metagenomes.</title>
        <authorList>
            <person name="Kawai M."/>
            <person name="Futagami T."/>
            <person name="Toyoda A."/>
            <person name="Takaki Y."/>
            <person name="Nishi S."/>
            <person name="Hori S."/>
            <person name="Arai W."/>
            <person name="Tsubouchi T."/>
            <person name="Morono Y."/>
            <person name="Uchiyama I."/>
            <person name="Ito T."/>
            <person name="Fujiyama A."/>
            <person name="Inagaki F."/>
            <person name="Takami H."/>
        </authorList>
    </citation>
    <scope>NUCLEOTIDE SEQUENCE</scope>
    <source>
        <strain evidence="1">Expedition CK06-06</strain>
    </source>
</reference>